<accession>A0A5B2VHB9</accession>
<dbReference type="RefSeq" id="WP_149816033.1">
    <property type="nucleotide sequence ID" value="NZ_VUOA01000011.1"/>
</dbReference>
<dbReference type="AlphaFoldDB" id="A0A5B2VHB9"/>
<comment type="caution">
    <text evidence="2">The sequence shown here is derived from an EMBL/GenBank/DDBJ whole genome shotgun (WGS) entry which is preliminary data.</text>
</comment>
<evidence type="ECO:0000256" key="1">
    <source>
        <dbReference type="SAM" id="MobiDB-lite"/>
    </source>
</evidence>
<evidence type="ECO:0008006" key="4">
    <source>
        <dbReference type="Google" id="ProtNLM"/>
    </source>
</evidence>
<sequence>MIKFLHLLAILGLLGSAGYAYSIKYEATYYAEQVAKVRNQIKRERDAIAVLRAEWQLLNRPDRLQEAAERHLDLQQLSPNQLARFSDLPARAPKTDEIGRKLEALGLLEPTATPSDKRVGDARTPSTRTPSR</sequence>
<dbReference type="Proteomes" id="UP000323142">
    <property type="component" value="Unassembled WGS sequence"/>
</dbReference>
<feature type="region of interest" description="Disordered" evidence="1">
    <location>
        <begin position="103"/>
        <end position="132"/>
    </location>
</feature>
<dbReference type="EMBL" id="VUOA01000011">
    <property type="protein sequence ID" value="KAA2238345.1"/>
    <property type="molecule type" value="Genomic_DNA"/>
</dbReference>
<gene>
    <name evidence="2" type="ORF">F0L46_05405</name>
</gene>
<organism evidence="2 3">
    <name type="scientific">Salinarimonas soli</name>
    <dbReference type="NCBI Taxonomy" id="1638099"/>
    <lineage>
        <taxon>Bacteria</taxon>
        <taxon>Pseudomonadati</taxon>
        <taxon>Pseudomonadota</taxon>
        <taxon>Alphaproteobacteria</taxon>
        <taxon>Hyphomicrobiales</taxon>
        <taxon>Salinarimonadaceae</taxon>
        <taxon>Salinarimonas</taxon>
    </lineage>
</organism>
<protein>
    <recommendedName>
        <fullName evidence="4">Cell division protein FtsL</fullName>
    </recommendedName>
</protein>
<proteinExistence type="predicted"/>
<dbReference type="OrthoDB" id="7165680at2"/>
<evidence type="ECO:0000313" key="3">
    <source>
        <dbReference type="Proteomes" id="UP000323142"/>
    </source>
</evidence>
<reference evidence="2 3" key="2">
    <citation type="submission" date="2019-09" db="EMBL/GenBank/DDBJ databases">
        <authorList>
            <person name="Jin C."/>
        </authorList>
    </citation>
    <scope>NUCLEOTIDE SEQUENCE [LARGE SCALE GENOMIC DNA]</scope>
    <source>
        <strain evidence="2 3">BN140002</strain>
    </source>
</reference>
<reference evidence="2 3" key="1">
    <citation type="submission" date="2019-09" db="EMBL/GenBank/DDBJ databases">
        <title>Salinarimonas rosea gen. nov., sp. nov., a new member of the a-2 subgroup of the Proteobacteria.</title>
        <authorList>
            <person name="Liu J."/>
        </authorList>
    </citation>
    <scope>NUCLEOTIDE SEQUENCE [LARGE SCALE GENOMIC DNA]</scope>
    <source>
        <strain evidence="2 3">BN140002</strain>
    </source>
</reference>
<evidence type="ECO:0000313" key="2">
    <source>
        <dbReference type="EMBL" id="KAA2238345.1"/>
    </source>
</evidence>
<name>A0A5B2VHB9_9HYPH</name>
<keyword evidence="3" id="KW-1185">Reference proteome</keyword>